<gene>
    <name evidence="1" type="ORF">S12H4_35646</name>
</gene>
<proteinExistence type="predicted"/>
<sequence>MGKEELTGVWFEAKISTVRNRRVQDGFSYGTELRLDFYLRH</sequence>
<evidence type="ECO:0000313" key="1">
    <source>
        <dbReference type="EMBL" id="GAJ00305.1"/>
    </source>
</evidence>
<dbReference type="AlphaFoldDB" id="X1V6D6"/>
<protein>
    <submittedName>
        <fullName evidence="1">Uncharacterized protein</fullName>
    </submittedName>
</protein>
<dbReference type="EMBL" id="BARW01021186">
    <property type="protein sequence ID" value="GAJ00305.1"/>
    <property type="molecule type" value="Genomic_DNA"/>
</dbReference>
<comment type="caution">
    <text evidence="1">The sequence shown here is derived from an EMBL/GenBank/DDBJ whole genome shotgun (WGS) entry which is preliminary data.</text>
</comment>
<reference evidence="1" key="1">
    <citation type="journal article" date="2014" name="Front. Microbiol.">
        <title>High frequency of phylogenetically diverse reductive dehalogenase-homologous genes in deep subseafloor sedimentary metagenomes.</title>
        <authorList>
            <person name="Kawai M."/>
            <person name="Futagami T."/>
            <person name="Toyoda A."/>
            <person name="Takaki Y."/>
            <person name="Nishi S."/>
            <person name="Hori S."/>
            <person name="Arai W."/>
            <person name="Tsubouchi T."/>
            <person name="Morono Y."/>
            <person name="Uchiyama I."/>
            <person name="Ito T."/>
            <person name="Fujiyama A."/>
            <person name="Inagaki F."/>
            <person name="Takami H."/>
        </authorList>
    </citation>
    <scope>NUCLEOTIDE SEQUENCE</scope>
    <source>
        <strain evidence="1">Expedition CK06-06</strain>
    </source>
</reference>
<name>X1V6D6_9ZZZZ</name>
<accession>X1V6D6</accession>
<organism evidence="1">
    <name type="scientific">marine sediment metagenome</name>
    <dbReference type="NCBI Taxonomy" id="412755"/>
    <lineage>
        <taxon>unclassified sequences</taxon>
        <taxon>metagenomes</taxon>
        <taxon>ecological metagenomes</taxon>
    </lineage>
</organism>
<feature type="non-terminal residue" evidence="1">
    <location>
        <position position="41"/>
    </location>
</feature>